<sequence>MTRYQKNKEEVRQFAIDWQADFSNQNYSYSDLAVFQDMFSRLGRRYGLLREFRENGLI</sequence>
<name>A0A8S5MZK0_9CAUD</name>
<accession>A0A8S5MZK0</accession>
<organism evidence="1">
    <name type="scientific">Siphoviridae sp. ctKXi8</name>
    <dbReference type="NCBI Taxonomy" id="2826244"/>
    <lineage>
        <taxon>Viruses</taxon>
        <taxon>Duplodnaviria</taxon>
        <taxon>Heunggongvirae</taxon>
        <taxon>Uroviricota</taxon>
        <taxon>Caudoviricetes</taxon>
    </lineage>
</organism>
<proteinExistence type="predicted"/>
<dbReference type="EMBL" id="BK015018">
    <property type="protein sequence ID" value="DAD87291.1"/>
    <property type="molecule type" value="Genomic_DNA"/>
</dbReference>
<reference evidence="1" key="1">
    <citation type="journal article" date="2021" name="Proc. Natl. Acad. Sci. U.S.A.">
        <title>A Catalog of Tens of Thousands of Viruses from Human Metagenomes Reveals Hidden Associations with Chronic Diseases.</title>
        <authorList>
            <person name="Tisza M.J."/>
            <person name="Buck C.B."/>
        </authorList>
    </citation>
    <scope>NUCLEOTIDE SEQUENCE</scope>
    <source>
        <strain evidence="1">CtKXi8</strain>
    </source>
</reference>
<evidence type="ECO:0000313" key="1">
    <source>
        <dbReference type="EMBL" id="DAD87291.1"/>
    </source>
</evidence>
<protein>
    <submittedName>
        <fullName evidence="1">Uncharacterized protein</fullName>
    </submittedName>
</protein>